<evidence type="ECO:0000313" key="4">
    <source>
        <dbReference type="WBParaSite" id="MBELARI_LOCUS1420"/>
    </source>
</evidence>
<dbReference type="SUPFAM" id="SSF52833">
    <property type="entry name" value="Thioredoxin-like"/>
    <property type="match status" value="1"/>
</dbReference>
<organism evidence="3 4">
    <name type="scientific">Mesorhabditis belari</name>
    <dbReference type="NCBI Taxonomy" id="2138241"/>
    <lineage>
        <taxon>Eukaryota</taxon>
        <taxon>Metazoa</taxon>
        <taxon>Ecdysozoa</taxon>
        <taxon>Nematoda</taxon>
        <taxon>Chromadorea</taxon>
        <taxon>Rhabditida</taxon>
        <taxon>Rhabditina</taxon>
        <taxon>Rhabditomorpha</taxon>
        <taxon>Rhabditoidea</taxon>
        <taxon>Rhabditidae</taxon>
        <taxon>Mesorhabditinae</taxon>
        <taxon>Mesorhabditis</taxon>
    </lineage>
</organism>
<feature type="region of interest" description="Disordered" evidence="1">
    <location>
        <begin position="487"/>
        <end position="511"/>
    </location>
</feature>
<dbReference type="InterPro" id="IPR036249">
    <property type="entry name" value="Thioredoxin-like_sf"/>
</dbReference>
<evidence type="ECO:0000256" key="1">
    <source>
        <dbReference type="SAM" id="MobiDB-lite"/>
    </source>
</evidence>
<proteinExistence type="predicted"/>
<dbReference type="Gene3D" id="3.40.30.10">
    <property type="entry name" value="Glutaredoxin"/>
    <property type="match status" value="1"/>
</dbReference>
<evidence type="ECO:0000313" key="3">
    <source>
        <dbReference type="Proteomes" id="UP000887575"/>
    </source>
</evidence>
<accession>A0AAF3EJJ6</accession>
<dbReference type="Pfam" id="PF13848">
    <property type="entry name" value="Thioredoxin_6"/>
    <property type="match status" value="1"/>
</dbReference>
<protein>
    <submittedName>
        <fullName evidence="4">Thioredoxin domain-containing protein</fullName>
    </submittedName>
</protein>
<keyword evidence="2" id="KW-0732">Signal</keyword>
<dbReference type="PANTHER" id="PTHR22699">
    <property type="entry name" value="THIOREDOXIN DOMAIN-CONTAINING PROTEIN 16"/>
    <property type="match status" value="1"/>
</dbReference>
<evidence type="ECO:0000256" key="2">
    <source>
        <dbReference type="SAM" id="SignalP"/>
    </source>
</evidence>
<dbReference type="PANTHER" id="PTHR22699:SF3">
    <property type="entry name" value="DUF4105 DOMAIN-CONTAINING PROTEIN"/>
    <property type="match status" value="1"/>
</dbReference>
<dbReference type="WBParaSite" id="MBELARI_LOCUS1420">
    <property type="protein sequence ID" value="MBELARI_LOCUS1420"/>
    <property type="gene ID" value="MBELARI_LOCUS1420"/>
</dbReference>
<feature type="signal peptide" evidence="2">
    <location>
        <begin position="1"/>
        <end position="16"/>
    </location>
</feature>
<reference evidence="4" key="1">
    <citation type="submission" date="2024-02" db="UniProtKB">
        <authorList>
            <consortium name="WormBaseParasite"/>
        </authorList>
    </citation>
    <scope>IDENTIFICATION</scope>
</reference>
<feature type="chain" id="PRO_5042163552" evidence="2">
    <location>
        <begin position="17"/>
        <end position="511"/>
    </location>
</feature>
<dbReference type="AlphaFoldDB" id="A0AAF3EJJ6"/>
<dbReference type="InterPro" id="IPR040090">
    <property type="entry name" value="TXNDC16"/>
</dbReference>
<sequence>MAISFILFACFLENLAFQPQIELTLTGNEEAFQFAEELLEPSGNKGILALDFKQILQQGPMVQLKFTMKTWTGTVENELMIPAQKTTLNGIILDSIRTAGQSYVESFQHFELQNDKWRHLASEMIQHRIENPAVIEKYLASSDKAPRFVLFYHDDGKLTNQVAAVAVSLARRELRETEILIADCTHNVEECYKYNVKEFPALQCFKDGKLYADFDDERMLTLDVEGVKNWISRLLMPAFHQVNEDQVPYFREGIIRGWDGVVDSVHVLFIEDKKNRVYHDFTKLASQNHGVYTFGTMVHQDVEKWAIHPAIITFKPLENEIKAFTLHTTMGYEVMRNYIDVASDPSLFDLTSPIEALKAFTRQVPVLVLFDPLCNSPSFDLAGLAAEDTEYRRTKARFGTVNGTNPFSLSLLASSGVKQFDRAQWVLIDVKESLSYVIPFNKETHTKLREFIADPSKLSQPRESTLSVEVIRNVILGEIFEDSHDEFKHNDYHEPGTLPKPPLHNEAHDEL</sequence>
<keyword evidence="3" id="KW-1185">Reference proteome</keyword>
<name>A0AAF3EJJ6_9BILA</name>
<dbReference type="Proteomes" id="UP000887575">
    <property type="component" value="Unassembled WGS sequence"/>
</dbReference>